<evidence type="ECO:0000256" key="3">
    <source>
        <dbReference type="ARBA" id="ARBA00010088"/>
    </source>
</evidence>
<dbReference type="SUPFAM" id="SSF53474">
    <property type="entry name" value="alpha/beta-Hydrolases"/>
    <property type="match status" value="1"/>
</dbReference>
<keyword evidence="7" id="KW-0963">Cytoplasm</keyword>
<feature type="signal peptide" evidence="11">
    <location>
        <begin position="1"/>
        <end position="20"/>
    </location>
</feature>
<feature type="domain" description="AB hydrolase-1" evidence="12">
    <location>
        <begin position="64"/>
        <end position="336"/>
    </location>
</feature>
<dbReference type="InterPro" id="IPR005944">
    <property type="entry name" value="Pro_iminopeptidase"/>
</dbReference>
<keyword evidence="6" id="KW-0031">Aminopeptidase</keyword>
<dbReference type="Gene3D" id="3.40.50.1820">
    <property type="entry name" value="alpha/beta hydrolase"/>
    <property type="match status" value="1"/>
</dbReference>
<evidence type="ECO:0000256" key="10">
    <source>
        <dbReference type="ARBA" id="ARBA00029605"/>
    </source>
</evidence>
<dbReference type="EC" id="3.4.11.5" evidence="4"/>
<evidence type="ECO:0000313" key="14">
    <source>
        <dbReference type="Proteomes" id="UP000249633"/>
    </source>
</evidence>
<reference evidence="13 14" key="1">
    <citation type="submission" date="2017-08" db="EMBL/GenBank/DDBJ databases">
        <title>Infants hospitalized years apart are colonized by the same room-sourced microbial strains.</title>
        <authorList>
            <person name="Brooks B."/>
            <person name="Olm M.R."/>
            <person name="Firek B.A."/>
            <person name="Baker R."/>
            <person name="Thomas B.C."/>
            <person name="Morowitz M.J."/>
            <person name="Banfield J.F."/>
        </authorList>
    </citation>
    <scope>NUCLEOTIDE SEQUENCE [LARGE SCALE GENOMIC DNA]</scope>
    <source>
        <strain evidence="13">S2_012_000_R2_81</strain>
    </source>
</reference>
<gene>
    <name evidence="13" type="ORF">DI603_19000</name>
</gene>
<dbReference type="GO" id="GO:0006508">
    <property type="term" value="P:proteolysis"/>
    <property type="evidence" value="ECO:0007669"/>
    <property type="project" value="UniProtKB-KW"/>
</dbReference>
<dbReference type="AlphaFoldDB" id="A0A2W5DFD3"/>
<feature type="chain" id="PRO_5016024176" description="Proline iminopeptidase" evidence="11">
    <location>
        <begin position="21"/>
        <end position="359"/>
    </location>
</feature>
<comment type="subcellular location">
    <subcellularLocation>
        <location evidence="2">Cytoplasm</location>
    </subcellularLocation>
</comment>
<evidence type="ECO:0000259" key="12">
    <source>
        <dbReference type="Pfam" id="PF00561"/>
    </source>
</evidence>
<keyword evidence="9" id="KW-0378">Hydrolase</keyword>
<dbReference type="Proteomes" id="UP000249633">
    <property type="component" value="Unassembled WGS sequence"/>
</dbReference>
<dbReference type="InterPro" id="IPR000073">
    <property type="entry name" value="AB_hydrolase_1"/>
</dbReference>
<comment type="similarity">
    <text evidence="3">Belongs to the peptidase S33 family.</text>
</comment>
<evidence type="ECO:0000256" key="9">
    <source>
        <dbReference type="ARBA" id="ARBA00022801"/>
    </source>
</evidence>
<dbReference type="PRINTS" id="PR00793">
    <property type="entry name" value="PROAMNOPTASE"/>
</dbReference>
<evidence type="ECO:0000256" key="1">
    <source>
        <dbReference type="ARBA" id="ARBA00001585"/>
    </source>
</evidence>
<evidence type="ECO:0000256" key="4">
    <source>
        <dbReference type="ARBA" id="ARBA00012568"/>
    </source>
</evidence>
<dbReference type="InterPro" id="IPR002410">
    <property type="entry name" value="Peptidase_S33"/>
</dbReference>
<comment type="catalytic activity">
    <reaction evidence="1">
        <text>Release of N-terminal proline from a peptide.</text>
        <dbReference type="EC" id="3.4.11.5"/>
    </reaction>
</comment>
<dbReference type="GO" id="GO:0005737">
    <property type="term" value="C:cytoplasm"/>
    <property type="evidence" value="ECO:0007669"/>
    <property type="project" value="UniProtKB-SubCell"/>
</dbReference>
<name>A0A2W5DFD3_9BURK</name>
<keyword evidence="11" id="KW-0732">Signal</keyword>
<dbReference type="InterPro" id="IPR029058">
    <property type="entry name" value="AB_hydrolase_fold"/>
</dbReference>
<comment type="caution">
    <text evidence="13">The sequence shown here is derived from an EMBL/GenBank/DDBJ whole genome shotgun (WGS) entry which is preliminary data.</text>
</comment>
<sequence>MNRCLLLLIGLLLATRAASAADDLLPPGPWPCDAAQPAVHREGFVPVGGLQQWVTVHGSDCRKPVLLMVHGGPGNPLTPYANAPASPYAAWQQDFTLVLWDQRGAGRTYGRQPVDPDAEEKLLSIEQLAADGVEVARWATRTLGQRQVVLFGGSWSSALSVHMAMRAPELFVAYVGTGQLVGADNLPASYAATLALARAAGDAASVAKLEAMGAPPWTNPRHMGQLRRVTRVYEAAASDPAPTAWWLRAPAYDTPAEREAYTRGEDFSWLQYVGLRGQGMLSRLDLPALGLRFAMPVFMLQGEADLVTVPSVSRRYFDRLQAPDKHYLLLQRVGHDPNPRMIAAQHRVLVEQVLPLLAR</sequence>
<keyword evidence="8" id="KW-0645">Protease</keyword>
<dbReference type="Pfam" id="PF00561">
    <property type="entry name" value="Abhydrolase_1"/>
    <property type="match status" value="1"/>
</dbReference>
<protein>
    <recommendedName>
        <fullName evidence="5">Proline iminopeptidase</fullName>
        <ecNumber evidence="4">3.4.11.5</ecNumber>
    </recommendedName>
    <alternativeName>
        <fullName evidence="10">Prolyl aminopeptidase</fullName>
    </alternativeName>
</protein>
<accession>A0A2W5DFD3</accession>
<proteinExistence type="inferred from homology"/>
<evidence type="ECO:0000313" key="13">
    <source>
        <dbReference type="EMBL" id="PZP28474.1"/>
    </source>
</evidence>
<organism evidence="13 14">
    <name type="scientific">Roseateles depolymerans</name>
    <dbReference type="NCBI Taxonomy" id="76731"/>
    <lineage>
        <taxon>Bacteria</taxon>
        <taxon>Pseudomonadati</taxon>
        <taxon>Pseudomonadota</taxon>
        <taxon>Betaproteobacteria</taxon>
        <taxon>Burkholderiales</taxon>
        <taxon>Sphaerotilaceae</taxon>
        <taxon>Roseateles</taxon>
    </lineage>
</organism>
<evidence type="ECO:0000256" key="5">
    <source>
        <dbReference type="ARBA" id="ARBA00021843"/>
    </source>
</evidence>
<dbReference type="PANTHER" id="PTHR43722:SF1">
    <property type="entry name" value="PROLINE IMINOPEPTIDASE"/>
    <property type="match status" value="1"/>
</dbReference>
<dbReference type="GO" id="GO:0004177">
    <property type="term" value="F:aminopeptidase activity"/>
    <property type="evidence" value="ECO:0007669"/>
    <property type="project" value="UniProtKB-KW"/>
</dbReference>
<dbReference type="PANTHER" id="PTHR43722">
    <property type="entry name" value="PROLINE IMINOPEPTIDASE"/>
    <property type="match status" value="1"/>
</dbReference>
<evidence type="ECO:0000256" key="6">
    <source>
        <dbReference type="ARBA" id="ARBA00022438"/>
    </source>
</evidence>
<evidence type="ECO:0000256" key="11">
    <source>
        <dbReference type="SAM" id="SignalP"/>
    </source>
</evidence>
<evidence type="ECO:0000256" key="8">
    <source>
        <dbReference type="ARBA" id="ARBA00022670"/>
    </source>
</evidence>
<evidence type="ECO:0000256" key="7">
    <source>
        <dbReference type="ARBA" id="ARBA00022490"/>
    </source>
</evidence>
<dbReference type="EMBL" id="QFOD01000022">
    <property type="protein sequence ID" value="PZP28474.1"/>
    <property type="molecule type" value="Genomic_DNA"/>
</dbReference>
<evidence type="ECO:0000256" key="2">
    <source>
        <dbReference type="ARBA" id="ARBA00004496"/>
    </source>
</evidence>